<protein>
    <submittedName>
        <fullName evidence="2">OLC1v1012663C1</fullName>
    </submittedName>
</protein>
<dbReference type="EMBL" id="OX459124">
    <property type="protein sequence ID" value="CAI9112244.1"/>
    <property type="molecule type" value="Genomic_DNA"/>
</dbReference>
<evidence type="ECO:0000313" key="2">
    <source>
        <dbReference type="EMBL" id="CAI9112244.1"/>
    </source>
</evidence>
<keyword evidence="1" id="KW-0812">Transmembrane</keyword>
<evidence type="ECO:0000313" key="3">
    <source>
        <dbReference type="Proteomes" id="UP001161247"/>
    </source>
</evidence>
<dbReference type="AlphaFoldDB" id="A0AAV1DZN0"/>
<reference evidence="2" key="1">
    <citation type="submission" date="2023-03" db="EMBL/GenBank/DDBJ databases">
        <authorList>
            <person name="Julca I."/>
        </authorList>
    </citation>
    <scope>NUCLEOTIDE SEQUENCE</scope>
</reference>
<dbReference type="Proteomes" id="UP001161247">
    <property type="component" value="Chromosome 7"/>
</dbReference>
<sequence length="214" mass="24307">MGGFRNQSIALFTKNLVFYKRHLRSHLRLILFPVVLMILLGVIRFKARQKRMDTQSETNSTELTPVFLIANSTYRAVKTELMPFQDLPNKSCRENNGSCPVTVLVTGNNRTFVEGVAGNLFSNFTDSSNSTAAGVFVEEQTYDYEDLYYYLQSQCVNNFTIPISVLGEEIVSEAQCLEGIHLWRADYKVINNEIFEGYYNGSPKGEINEILAGW</sequence>
<organism evidence="2 3">
    <name type="scientific">Oldenlandia corymbosa var. corymbosa</name>
    <dbReference type="NCBI Taxonomy" id="529605"/>
    <lineage>
        <taxon>Eukaryota</taxon>
        <taxon>Viridiplantae</taxon>
        <taxon>Streptophyta</taxon>
        <taxon>Embryophyta</taxon>
        <taxon>Tracheophyta</taxon>
        <taxon>Spermatophyta</taxon>
        <taxon>Magnoliopsida</taxon>
        <taxon>eudicotyledons</taxon>
        <taxon>Gunneridae</taxon>
        <taxon>Pentapetalae</taxon>
        <taxon>asterids</taxon>
        <taxon>lamiids</taxon>
        <taxon>Gentianales</taxon>
        <taxon>Rubiaceae</taxon>
        <taxon>Rubioideae</taxon>
        <taxon>Spermacoceae</taxon>
        <taxon>Hedyotis-Oldenlandia complex</taxon>
        <taxon>Oldenlandia</taxon>
    </lineage>
</organism>
<keyword evidence="1" id="KW-1133">Transmembrane helix</keyword>
<gene>
    <name evidence="2" type="ORF">OLC1_LOCUS19478</name>
</gene>
<evidence type="ECO:0000256" key="1">
    <source>
        <dbReference type="SAM" id="Phobius"/>
    </source>
</evidence>
<accession>A0AAV1DZN0</accession>
<keyword evidence="3" id="KW-1185">Reference proteome</keyword>
<feature type="transmembrane region" description="Helical" evidence="1">
    <location>
        <begin position="26"/>
        <end position="45"/>
    </location>
</feature>
<keyword evidence="1" id="KW-0472">Membrane</keyword>
<name>A0AAV1DZN0_OLDCO</name>
<proteinExistence type="predicted"/>